<keyword evidence="1" id="KW-1133">Transmembrane helix</keyword>
<dbReference type="Proteomes" id="UP001626536">
    <property type="component" value="Plasmid pRX1"/>
</dbReference>
<sequence length="42" mass="4752">MKPVTIAIIGALVVTVAALGYFYYQRTRNDITIELPKVELNR</sequence>
<dbReference type="EMBL" id="CP136863">
    <property type="protein sequence ID" value="WOJ91667.1"/>
    <property type="molecule type" value="Genomic_DNA"/>
</dbReference>
<gene>
    <name evidence="2" type="ORF">RZS28_19650</name>
</gene>
<protein>
    <submittedName>
        <fullName evidence="2">Uncharacterized protein</fullName>
    </submittedName>
</protein>
<evidence type="ECO:0000313" key="2">
    <source>
        <dbReference type="EMBL" id="WOJ91667.1"/>
    </source>
</evidence>
<reference evidence="2 3" key="1">
    <citation type="submission" date="2023-10" db="EMBL/GenBank/DDBJ databases">
        <title>Novel methanotroph of the genus Methylocapsa from a subarctic wetland.</title>
        <authorList>
            <person name="Belova S.E."/>
            <person name="Oshkin I.Y."/>
            <person name="Miroshnikov K."/>
            <person name="Dedysh S.N."/>
        </authorList>
    </citation>
    <scope>NUCLEOTIDE SEQUENCE [LARGE SCALE GENOMIC DNA]</scope>
    <source>
        <strain evidence="2 3">RX1</strain>
        <plasmid evidence="2 3">pRX1</plasmid>
    </source>
</reference>
<geneLocation type="plasmid" evidence="2 3">
    <name>pRX1</name>
</geneLocation>
<evidence type="ECO:0000313" key="3">
    <source>
        <dbReference type="Proteomes" id="UP001626536"/>
    </source>
</evidence>
<keyword evidence="2" id="KW-0614">Plasmid</keyword>
<keyword evidence="3" id="KW-1185">Reference proteome</keyword>
<keyword evidence="1" id="KW-0472">Membrane</keyword>
<name>A0ABZ0HXZ9_9HYPH</name>
<evidence type="ECO:0000256" key="1">
    <source>
        <dbReference type="SAM" id="Phobius"/>
    </source>
</evidence>
<accession>A0ABZ0HXZ9</accession>
<feature type="transmembrane region" description="Helical" evidence="1">
    <location>
        <begin position="6"/>
        <end position="24"/>
    </location>
</feature>
<dbReference type="RefSeq" id="WP_318655095.1">
    <property type="nucleotide sequence ID" value="NZ_CP136863.1"/>
</dbReference>
<organism evidence="2 3">
    <name type="scientific">Methylocapsa polymorpha</name>
    <dbReference type="NCBI Taxonomy" id="3080828"/>
    <lineage>
        <taxon>Bacteria</taxon>
        <taxon>Pseudomonadati</taxon>
        <taxon>Pseudomonadota</taxon>
        <taxon>Alphaproteobacteria</taxon>
        <taxon>Hyphomicrobiales</taxon>
        <taxon>Beijerinckiaceae</taxon>
        <taxon>Methylocapsa</taxon>
    </lineage>
</organism>
<proteinExistence type="predicted"/>
<keyword evidence="1" id="KW-0812">Transmembrane</keyword>